<dbReference type="EMBL" id="JAUTXU010000174">
    <property type="protein sequence ID" value="KAK3701389.1"/>
    <property type="molecule type" value="Genomic_DNA"/>
</dbReference>
<organism evidence="1 2">
    <name type="scientific">Vermiconidia calcicola</name>
    <dbReference type="NCBI Taxonomy" id="1690605"/>
    <lineage>
        <taxon>Eukaryota</taxon>
        <taxon>Fungi</taxon>
        <taxon>Dikarya</taxon>
        <taxon>Ascomycota</taxon>
        <taxon>Pezizomycotina</taxon>
        <taxon>Dothideomycetes</taxon>
        <taxon>Dothideomycetidae</taxon>
        <taxon>Mycosphaerellales</taxon>
        <taxon>Extremaceae</taxon>
        <taxon>Vermiconidia</taxon>
    </lineage>
</organism>
<protein>
    <submittedName>
        <fullName evidence="1">Uncharacterized protein</fullName>
    </submittedName>
</protein>
<comment type="caution">
    <text evidence="1">The sequence shown here is derived from an EMBL/GenBank/DDBJ whole genome shotgun (WGS) entry which is preliminary data.</text>
</comment>
<gene>
    <name evidence="1" type="ORF">LTR37_015487</name>
</gene>
<sequence length="292" mass="33011">MSKSSESASDQNPGEESERGSQQESAQPTVYQAKYHADEESRIPGSYIVEFHPGHTIAKHFAFLGREFELTALDQGYFADDIDDDLFNAIRRDPGVKYMEDDCLGLPVGSGETSNLLRHRLFYQAQYYPYERERVPGIYMVALYPGHTIAKHFAFLGREFELTSLNEGYFADMNDGLFNAVRRDPGVRFIEDDVTGGRDGEPAQHAATPVHEAEYYPFLQDRVPGAYIVEFNAGHSIAKHFAFIGREFELTTLDQGYYADLDDDLFSTVRRDPGVKYLEDDILGVPFGVDEI</sequence>
<accession>A0ACC3MT70</accession>
<keyword evidence="2" id="KW-1185">Reference proteome</keyword>
<proteinExistence type="predicted"/>
<evidence type="ECO:0000313" key="2">
    <source>
        <dbReference type="Proteomes" id="UP001281147"/>
    </source>
</evidence>
<dbReference type="Proteomes" id="UP001281147">
    <property type="component" value="Unassembled WGS sequence"/>
</dbReference>
<reference evidence="1" key="1">
    <citation type="submission" date="2023-07" db="EMBL/GenBank/DDBJ databases">
        <title>Black Yeasts Isolated from many extreme environments.</title>
        <authorList>
            <person name="Coleine C."/>
            <person name="Stajich J.E."/>
            <person name="Selbmann L."/>
        </authorList>
    </citation>
    <scope>NUCLEOTIDE SEQUENCE</scope>
    <source>
        <strain evidence="1">CCFEE 5714</strain>
    </source>
</reference>
<name>A0ACC3MT70_9PEZI</name>
<evidence type="ECO:0000313" key="1">
    <source>
        <dbReference type="EMBL" id="KAK3701389.1"/>
    </source>
</evidence>